<accession>A0A6G7PTW7</accession>
<organism evidence="1 2">
    <name type="scientific">Thermosulfuriphilus ammonigenes</name>
    <dbReference type="NCBI Taxonomy" id="1936021"/>
    <lineage>
        <taxon>Bacteria</taxon>
        <taxon>Pseudomonadati</taxon>
        <taxon>Thermodesulfobacteriota</taxon>
        <taxon>Thermodesulfobacteria</taxon>
        <taxon>Thermodesulfobacteriales</taxon>
        <taxon>Thermodesulfobacteriaceae</taxon>
        <taxon>Thermosulfuriphilus</taxon>
    </lineage>
</organism>
<gene>
    <name evidence="1" type="ORF">G4V39_02035</name>
</gene>
<dbReference type="Pfam" id="PF05359">
    <property type="entry name" value="DUF748"/>
    <property type="match status" value="1"/>
</dbReference>
<keyword evidence="2" id="KW-1185">Reference proteome</keyword>
<evidence type="ECO:0000313" key="2">
    <source>
        <dbReference type="Proteomes" id="UP000502179"/>
    </source>
</evidence>
<dbReference type="GO" id="GO:0090313">
    <property type="term" value="P:regulation of protein targeting to membrane"/>
    <property type="evidence" value="ECO:0007669"/>
    <property type="project" value="TreeGrafter"/>
</dbReference>
<dbReference type="PANTHER" id="PTHR30441:SF8">
    <property type="entry name" value="DUF748 DOMAIN-CONTAINING PROTEIN"/>
    <property type="match status" value="1"/>
</dbReference>
<dbReference type="AlphaFoldDB" id="A0A6G7PTW7"/>
<dbReference type="RefSeq" id="WP_166031347.1">
    <property type="nucleotide sequence ID" value="NZ_CP048877.1"/>
</dbReference>
<evidence type="ECO:0000313" key="1">
    <source>
        <dbReference type="EMBL" id="QIJ71125.1"/>
    </source>
</evidence>
<protein>
    <submittedName>
        <fullName evidence="1">AsmA family protein</fullName>
    </submittedName>
</protein>
<dbReference type="InterPro" id="IPR008023">
    <property type="entry name" value="DUF748"/>
</dbReference>
<dbReference type="Proteomes" id="UP000502179">
    <property type="component" value="Chromosome"/>
</dbReference>
<dbReference type="PANTHER" id="PTHR30441">
    <property type="entry name" value="DUF748 DOMAIN-CONTAINING PROTEIN"/>
    <property type="match status" value="1"/>
</dbReference>
<reference evidence="1 2" key="1">
    <citation type="submission" date="2020-02" db="EMBL/GenBank/DDBJ databases">
        <title>Genome analysis of Thermosulfuriphilus ammonigenes ST65T, an anaerobic thermophilic chemolithoautotrophic bacterium isolated from a deep-sea hydrothermal vent.</title>
        <authorList>
            <person name="Slobodkina G."/>
            <person name="Allioux M."/>
            <person name="Merkel A."/>
            <person name="Alain K."/>
            <person name="Jebbar M."/>
            <person name="Slobodkin A."/>
        </authorList>
    </citation>
    <scope>NUCLEOTIDE SEQUENCE [LARGE SCALE GENOMIC DNA]</scope>
    <source>
        <strain evidence="1 2">ST65</strain>
    </source>
</reference>
<name>A0A6G7PTW7_9BACT</name>
<dbReference type="GO" id="GO:0005886">
    <property type="term" value="C:plasma membrane"/>
    <property type="evidence" value="ECO:0007669"/>
    <property type="project" value="TreeGrafter"/>
</dbReference>
<proteinExistence type="predicted"/>
<dbReference type="InterPro" id="IPR052894">
    <property type="entry name" value="AsmA-related"/>
</dbReference>
<sequence>MKKIVKIGAGLLVLLALIFVGLSVFVRFYLTPERLKDLIIPLAEKATGRQIGLDEIKVGLFSGIQIKGFRLKEADGQKDFVRIREFVLRYHLLPLLQKKLVIGEVRLVEPQVRLVRDKKGHFNFETLAFLKEAPQEGKKAEKAREKAAGLPLALVVDRIKVESAQVFLVDQMNELPTARGQADINIALSLGQDPSSIKYEGDYSFLLNLRYGELTPTIKGQGQFNQQRLDYQAKVNLAQEEVDLKGWVKDYLAPSPTFRLDLSSQTLNLDHLLAAAALVPKSSPKGKRSGPGAAPDRKEAFPDIQASGQVEIARLLYQKLALEDFRASWHLKGGALKVRDFSAKMAQGLIQGGIQLDLNDPRLGYKGEIDVSDLKLGDFISQALAIPSPPITGLFRSRLVFSGRGTEWASIKRSLSADGDYGLLHGAFKESLVTLAISQALGLEDLRTLSFREIKGNVRIRRGRVETEALLTSDYLSLKAKGFIGLDGSLDLPLKIKLFAPLAEKFARRLPGGKYLLNERGEAELDLYLKGSLSGPRVSLNTRAIEKKLKKELPQRLFQKLGIPWR</sequence>
<dbReference type="EMBL" id="CP048877">
    <property type="protein sequence ID" value="QIJ71125.1"/>
    <property type="molecule type" value="Genomic_DNA"/>
</dbReference>
<dbReference type="KEGG" id="tav:G4V39_02035"/>